<dbReference type="AlphaFoldDB" id="A0A511TB22"/>
<gene>
    <name evidence="1" type="ORF">MFU01_64170</name>
</gene>
<accession>A0A511TB22</accession>
<organism evidence="1 2">
    <name type="scientific">Myxococcus fulvus</name>
    <dbReference type="NCBI Taxonomy" id="33"/>
    <lineage>
        <taxon>Bacteria</taxon>
        <taxon>Pseudomonadati</taxon>
        <taxon>Myxococcota</taxon>
        <taxon>Myxococcia</taxon>
        <taxon>Myxococcales</taxon>
        <taxon>Cystobacterineae</taxon>
        <taxon>Myxococcaceae</taxon>
        <taxon>Myxococcus</taxon>
    </lineage>
</organism>
<protein>
    <recommendedName>
        <fullName evidence="3">Lipoprotein</fullName>
    </recommendedName>
</protein>
<evidence type="ECO:0000313" key="1">
    <source>
        <dbReference type="EMBL" id="GEN11380.1"/>
    </source>
</evidence>
<evidence type="ECO:0008006" key="3">
    <source>
        <dbReference type="Google" id="ProtNLM"/>
    </source>
</evidence>
<dbReference type="STRING" id="1334629.MFUL124B02_00260"/>
<sequence>MPRVPPYKSFLSQGPMTRASMFLLFLLPACALFQRPPRPVHASKEEAAKVEFPLALPEEGRQIIGGATLKAIQLAMDDYLPWDHKTPSSATPLQQCLSRREAYDVVAAPGPQGVVFVSIVPNPDVCDVGGPPLLDVGAIYSIDVTGWRILSVQQ</sequence>
<dbReference type="EMBL" id="BJXR01000046">
    <property type="protein sequence ID" value="GEN11380.1"/>
    <property type="molecule type" value="Genomic_DNA"/>
</dbReference>
<name>A0A511TB22_MYXFU</name>
<reference evidence="1 2" key="1">
    <citation type="submission" date="2019-07" db="EMBL/GenBank/DDBJ databases">
        <title>Whole genome shotgun sequence of Myxococcus fulvus NBRC 100333.</title>
        <authorList>
            <person name="Hosoyama A."/>
            <person name="Uohara A."/>
            <person name="Ohji S."/>
            <person name="Ichikawa N."/>
        </authorList>
    </citation>
    <scope>NUCLEOTIDE SEQUENCE [LARGE SCALE GENOMIC DNA]</scope>
    <source>
        <strain evidence="1 2">NBRC 100333</strain>
    </source>
</reference>
<comment type="caution">
    <text evidence="1">The sequence shown here is derived from an EMBL/GenBank/DDBJ whole genome shotgun (WGS) entry which is preliminary data.</text>
</comment>
<evidence type="ECO:0000313" key="2">
    <source>
        <dbReference type="Proteomes" id="UP000321514"/>
    </source>
</evidence>
<proteinExistence type="predicted"/>
<dbReference type="Proteomes" id="UP000321514">
    <property type="component" value="Unassembled WGS sequence"/>
</dbReference>